<dbReference type="CDD" id="cd16329">
    <property type="entry name" value="LolA_like"/>
    <property type="match status" value="1"/>
</dbReference>
<comment type="caution">
    <text evidence="2">The sequence shown here is derived from an EMBL/GenBank/DDBJ whole genome shotgun (WGS) entry which is preliminary data.</text>
</comment>
<feature type="region of interest" description="Disordered" evidence="1">
    <location>
        <begin position="1"/>
        <end position="62"/>
    </location>
</feature>
<dbReference type="Gene3D" id="2.50.20.10">
    <property type="entry name" value="Lipoprotein localisation LolA/LolB/LppX"/>
    <property type="match status" value="1"/>
</dbReference>
<dbReference type="Pfam" id="PF07044">
    <property type="entry name" value="DUF1329"/>
    <property type="match status" value="1"/>
</dbReference>
<dbReference type="InterPro" id="IPR010752">
    <property type="entry name" value="DUF1329"/>
</dbReference>
<name>A0ABP7NJQ6_9GAMM</name>
<evidence type="ECO:0000313" key="2">
    <source>
        <dbReference type="EMBL" id="GAA3948744.1"/>
    </source>
</evidence>
<dbReference type="Proteomes" id="UP001501337">
    <property type="component" value="Unassembled WGS sequence"/>
</dbReference>
<proteinExistence type="predicted"/>
<evidence type="ECO:0000256" key="1">
    <source>
        <dbReference type="SAM" id="MobiDB-lite"/>
    </source>
</evidence>
<keyword evidence="3" id="KW-1185">Reference proteome</keyword>
<dbReference type="EMBL" id="BAABBO010000001">
    <property type="protein sequence ID" value="GAA3948744.1"/>
    <property type="molecule type" value="Genomic_DNA"/>
</dbReference>
<organism evidence="2 3">
    <name type="scientific">Allohahella marinimesophila</name>
    <dbReference type="NCBI Taxonomy" id="1054972"/>
    <lineage>
        <taxon>Bacteria</taxon>
        <taxon>Pseudomonadati</taxon>
        <taxon>Pseudomonadota</taxon>
        <taxon>Gammaproteobacteria</taxon>
        <taxon>Oceanospirillales</taxon>
        <taxon>Hahellaceae</taxon>
        <taxon>Allohahella</taxon>
    </lineage>
</organism>
<reference evidence="3" key="1">
    <citation type="journal article" date="2019" name="Int. J. Syst. Evol. Microbiol.">
        <title>The Global Catalogue of Microorganisms (GCM) 10K type strain sequencing project: providing services to taxonomists for standard genome sequencing and annotation.</title>
        <authorList>
            <consortium name="The Broad Institute Genomics Platform"/>
            <consortium name="The Broad Institute Genome Sequencing Center for Infectious Disease"/>
            <person name="Wu L."/>
            <person name="Ma J."/>
        </authorList>
    </citation>
    <scope>NUCLEOTIDE SEQUENCE [LARGE SCALE GENOMIC DNA]</scope>
    <source>
        <strain evidence="3">JCM 17555</strain>
    </source>
</reference>
<sequence length="441" mass="50236">MPAQAKVSDAEAAKLKDELTPYGAPRKGNGKDIPAWTGGITEAPKDYERPGQHHPNPFADEKPLFTIDSTNLAKYAPAMSDGLQAMVKTYASSFKVPVYTSHRTHAAPKWVYENTFENAKSAQLVDGGNGIKGAYGGVPFPILDGTDEQKGLQAIWNHITRYRGIFVTRKASDVAVQRNGEYTLVTSQQEVYFNYYNPEGSAKTLDNILFYYLSFNIAPARKAGGAVLIHETVDQVKEPRQAWGYDSGQRRVRKAPNLAYDSPIADAEGLRTADDTDMYNGSPDRYDWKYMGIREMYIPYNSYKLSQGDVTYDQLLDNSHLNPDLLRFEKQRVHVVEAKLKKGERHIYGKRVFYIDADSWNVAMVDQYDTRDELWRVSMAHLKNFYELPTTWTTVDAFYDLRSMRYHVQGMDSEEKTAKMFTGEAPSRRYFSPQALRRRGR</sequence>
<evidence type="ECO:0000313" key="3">
    <source>
        <dbReference type="Proteomes" id="UP001501337"/>
    </source>
</evidence>
<protein>
    <submittedName>
        <fullName evidence="2">DUF1329 domain-containing protein</fullName>
    </submittedName>
</protein>
<accession>A0ABP7NJQ6</accession>
<gene>
    <name evidence="2" type="ORF">GCM10022278_04940</name>
</gene>
<feature type="compositionally biased region" description="Basic and acidic residues" evidence="1">
    <location>
        <begin position="8"/>
        <end position="19"/>
    </location>
</feature>